<dbReference type="EMBL" id="CP136137">
    <property type="protein sequence ID" value="WYY09137.1"/>
    <property type="molecule type" value="Genomic_DNA"/>
</dbReference>
<keyword evidence="1" id="KW-0805">Transcription regulation</keyword>
<gene>
    <name evidence="5" type="ORF">RVF87_08810</name>
</gene>
<keyword evidence="2" id="KW-0238">DNA-binding</keyword>
<dbReference type="Pfam" id="PF12625">
    <property type="entry name" value="Arabinose_bd"/>
    <property type="match status" value="1"/>
</dbReference>
<dbReference type="PANTHER" id="PTHR47894:SF4">
    <property type="entry name" value="HTH-TYPE TRANSCRIPTIONAL REGULATOR GADX"/>
    <property type="match status" value="1"/>
</dbReference>
<organism evidence="5 6">
    <name type="scientific">Gordonia hydrophobica</name>
    <dbReference type="NCBI Taxonomy" id="40516"/>
    <lineage>
        <taxon>Bacteria</taxon>
        <taxon>Bacillati</taxon>
        <taxon>Actinomycetota</taxon>
        <taxon>Actinomycetes</taxon>
        <taxon>Mycobacteriales</taxon>
        <taxon>Gordoniaceae</taxon>
        <taxon>Gordonia</taxon>
    </lineage>
</organism>
<accession>A0ABZ2U6E5</accession>
<dbReference type="Proteomes" id="UP001479933">
    <property type="component" value="Chromosome"/>
</dbReference>
<evidence type="ECO:0000256" key="2">
    <source>
        <dbReference type="ARBA" id="ARBA00023125"/>
    </source>
</evidence>
<dbReference type="Gene3D" id="1.10.10.60">
    <property type="entry name" value="Homeodomain-like"/>
    <property type="match status" value="1"/>
</dbReference>
<evidence type="ECO:0000313" key="5">
    <source>
        <dbReference type="EMBL" id="WYY09137.1"/>
    </source>
</evidence>
<protein>
    <submittedName>
        <fullName evidence="5">AraC family transcriptional regulator</fullName>
    </submittedName>
</protein>
<evidence type="ECO:0000313" key="6">
    <source>
        <dbReference type="Proteomes" id="UP001479933"/>
    </source>
</evidence>
<name>A0ABZ2U6E5_9ACTN</name>
<keyword evidence="3" id="KW-0804">Transcription</keyword>
<dbReference type="InterPro" id="IPR032687">
    <property type="entry name" value="AraC-type_N"/>
</dbReference>
<dbReference type="InterPro" id="IPR009057">
    <property type="entry name" value="Homeodomain-like_sf"/>
</dbReference>
<dbReference type="Pfam" id="PF12833">
    <property type="entry name" value="HTH_18"/>
    <property type="match status" value="1"/>
</dbReference>
<feature type="domain" description="HTH araC/xylS-type" evidence="4">
    <location>
        <begin position="230"/>
        <end position="328"/>
    </location>
</feature>
<evidence type="ECO:0000256" key="1">
    <source>
        <dbReference type="ARBA" id="ARBA00023015"/>
    </source>
</evidence>
<proteinExistence type="predicted"/>
<dbReference type="InterPro" id="IPR018060">
    <property type="entry name" value="HTH_AraC"/>
</dbReference>
<dbReference type="RefSeq" id="WP_066163884.1">
    <property type="nucleotide sequence ID" value="NZ_CP136137.1"/>
</dbReference>
<evidence type="ECO:0000259" key="4">
    <source>
        <dbReference type="PROSITE" id="PS01124"/>
    </source>
</evidence>
<dbReference type="PANTHER" id="PTHR47894">
    <property type="entry name" value="HTH-TYPE TRANSCRIPTIONAL REGULATOR GADX"/>
    <property type="match status" value="1"/>
</dbReference>
<sequence length="334" mass="36139">MLMLRSAVLNGYVDQAEAFDLNPHALMRVCGIDPGAFTSGTEWISAQAVDRLLELSAAQSGHIEFGLRMSADRGLSNLGPVGLAAREEPDVRSALGILLRHLNLHNEAIDLALSEQHGLATLTVRAAPGIEIGRQSTELVLASVFRILGDVLPAGWEPTTVYFAHAAPADLSTHHRTMGEHLVFDHEFSGILTPTSDLDQANPLSNPQFRPFAQEYLGLLAPAAGPTLSIQVHDLIATLLPTGNCTAAKIARTLGMDRRTLNRKLSATDASYSSILDDVRREYAADAVLRGRTSFTDIAVHLGFSELSAFSRWFRGAYGVSPRAWAADSRRAHE</sequence>
<reference evidence="5 6" key="1">
    <citation type="journal article" date="2023" name="Virus Evol.">
        <title>Computational host range prediction-The good, the bad, and the ugly.</title>
        <authorList>
            <person name="Howell A.A."/>
            <person name="Versoza C.J."/>
            <person name="Pfeifer S.P."/>
        </authorList>
    </citation>
    <scope>NUCLEOTIDE SEQUENCE [LARGE SCALE GENOMIC DNA]</scope>
    <source>
        <strain evidence="5 6">1610/1b</strain>
    </source>
</reference>
<keyword evidence="6" id="KW-1185">Reference proteome</keyword>
<evidence type="ECO:0000256" key="3">
    <source>
        <dbReference type="ARBA" id="ARBA00023163"/>
    </source>
</evidence>
<dbReference type="SMART" id="SM00342">
    <property type="entry name" value="HTH_ARAC"/>
    <property type="match status" value="1"/>
</dbReference>
<dbReference type="SUPFAM" id="SSF46689">
    <property type="entry name" value="Homeodomain-like"/>
    <property type="match status" value="1"/>
</dbReference>
<dbReference type="PROSITE" id="PS01124">
    <property type="entry name" value="HTH_ARAC_FAMILY_2"/>
    <property type="match status" value="1"/>
</dbReference>